<gene>
    <name evidence="2" type="ORF">AVEN_73438_1</name>
</gene>
<dbReference type="OrthoDB" id="6437203at2759"/>
<name>A0A4Y2GKY5_ARAVE</name>
<evidence type="ECO:0000313" key="3">
    <source>
        <dbReference type="Proteomes" id="UP000499080"/>
    </source>
</evidence>
<sequence length="186" mass="20795">MSTPPQSQRLFQRDSLPSKFCNILNLAAINAWVIYKEIDGAKIKRLDDILNLADELQNNYVSSKTSTLSDFTPGTDNRPSASSRKRKQCHINRCRNKTVNICCDSKKSDCSSCTCKMITLIDCRNCNIRSRLGSEFGGMLWCYVGLSETCGVQCPIAHLAELKARIAQNIHNISTDTVRSVDIRSV</sequence>
<feature type="compositionally biased region" description="Polar residues" evidence="1">
    <location>
        <begin position="65"/>
        <end position="82"/>
    </location>
</feature>
<dbReference type="EMBL" id="BGPR01001417">
    <property type="protein sequence ID" value="GBM53409.1"/>
    <property type="molecule type" value="Genomic_DNA"/>
</dbReference>
<organism evidence="2 3">
    <name type="scientific">Araneus ventricosus</name>
    <name type="common">Orbweaver spider</name>
    <name type="synonym">Epeira ventricosa</name>
    <dbReference type="NCBI Taxonomy" id="182803"/>
    <lineage>
        <taxon>Eukaryota</taxon>
        <taxon>Metazoa</taxon>
        <taxon>Ecdysozoa</taxon>
        <taxon>Arthropoda</taxon>
        <taxon>Chelicerata</taxon>
        <taxon>Arachnida</taxon>
        <taxon>Araneae</taxon>
        <taxon>Araneomorphae</taxon>
        <taxon>Entelegynae</taxon>
        <taxon>Araneoidea</taxon>
        <taxon>Araneidae</taxon>
        <taxon>Araneus</taxon>
    </lineage>
</organism>
<evidence type="ECO:0000256" key="1">
    <source>
        <dbReference type="SAM" id="MobiDB-lite"/>
    </source>
</evidence>
<evidence type="ECO:0000313" key="2">
    <source>
        <dbReference type="EMBL" id="GBM53409.1"/>
    </source>
</evidence>
<feature type="region of interest" description="Disordered" evidence="1">
    <location>
        <begin position="65"/>
        <end position="84"/>
    </location>
</feature>
<comment type="caution">
    <text evidence="2">The sequence shown here is derived from an EMBL/GenBank/DDBJ whole genome shotgun (WGS) entry which is preliminary data.</text>
</comment>
<dbReference type="AlphaFoldDB" id="A0A4Y2GKY5"/>
<reference evidence="2 3" key="1">
    <citation type="journal article" date="2019" name="Sci. Rep.">
        <title>Orb-weaving spider Araneus ventricosus genome elucidates the spidroin gene catalogue.</title>
        <authorList>
            <person name="Kono N."/>
            <person name="Nakamura H."/>
            <person name="Ohtoshi R."/>
            <person name="Moran D.A.P."/>
            <person name="Shinohara A."/>
            <person name="Yoshida Y."/>
            <person name="Fujiwara M."/>
            <person name="Mori M."/>
            <person name="Tomita M."/>
            <person name="Arakawa K."/>
        </authorList>
    </citation>
    <scope>NUCLEOTIDE SEQUENCE [LARGE SCALE GENOMIC DNA]</scope>
</reference>
<proteinExistence type="predicted"/>
<dbReference type="Proteomes" id="UP000499080">
    <property type="component" value="Unassembled WGS sequence"/>
</dbReference>
<accession>A0A4Y2GKY5</accession>
<keyword evidence="3" id="KW-1185">Reference proteome</keyword>
<protein>
    <submittedName>
        <fullName evidence="2">Uncharacterized protein</fullName>
    </submittedName>
</protein>